<evidence type="ECO:0000313" key="6">
    <source>
        <dbReference type="EMBL" id="VDM04149.1"/>
    </source>
</evidence>
<keyword evidence="7" id="KW-1185">Reference proteome</keyword>
<reference evidence="8" key="1">
    <citation type="submission" date="2016-06" db="UniProtKB">
        <authorList>
            <consortium name="WormBaseParasite"/>
        </authorList>
    </citation>
    <scope>IDENTIFICATION</scope>
</reference>
<dbReference type="InterPro" id="IPR001925">
    <property type="entry name" value="Porin_Euk"/>
</dbReference>
<evidence type="ECO:0000256" key="3">
    <source>
        <dbReference type="ARBA" id="ARBA00022452"/>
    </source>
</evidence>
<dbReference type="EMBL" id="UYSU01043057">
    <property type="protein sequence ID" value="VDM04149.1"/>
    <property type="molecule type" value="Genomic_DNA"/>
</dbReference>
<keyword evidence="5" id="KW-0626">Porin</keyword>
<keyword evidence="4" id="KW-0496">Mitochondrion</keyword>
<dbReference type="InterPro" id="IPR027246">
    <property type="entry name" value="Porin_Euk/Tom40"/>
</dbReference>
<dbReference type="GO" id="GO:0008308">
    <property type="term" value="F:voltage-gated monoatomic anion channel activity"/>
    <property type="evidence" value="ECO:0007669"/>
    <property type="project" value="InterPro"/>
</dbReference>
<dbReference type="Gene3D" id="2.40.160.10">
    <property type="entry name" value="Porin"/>
    <property type="match status" value="1"/>
</dbReference>
<keyword evidence="3" id="KW-0472">Membrane</keyword>
<dbReference type="GO" id="GO:0046930">
    <property type="term" value="C:pore complex"/>
    <property type="evidence" value="ECO:0007669"/>
    <property type="project" value="UniProtKB-KW"/>
</dbReference>
<keyword evidence="4" id="KW-1000">Mitochondrion outer membrane</keyword>
<proteinExistence type="inferred from homology"/>
<dbReference type="OrthoDB" id="7827681at2759"/>
<keyword evidence="3" id="KW-1134">Transmembrane beta strand</keyword>
<accession>A0A183TMR5</accession>
<dbReference type="PANTHER" id="PTHR11743:SF70">
    <property type="entry name" value="GH26960P-RELATED"/>
    <property type="match status" value="1"/>
</dbReference>
<name>A0A183TMR5_SCHSO</name>
<dbReference type="Pfam" id="PF01459">
    <property type="entry name" value="Porin_3"/>
    <property type="match status" value="1"/>
</dbReference>
<evidence type="ECO:0000256" key="5">
    <source>
        <dbReference type="ARBA" id="ARBA00023114"/>
    </source>
</evidence>
<dbReference type="STRING" id="70667.A0A183TMR5"/>
<dbReference type="Proteomes" id="UP000275846">
    <property type="component" value="Unassembled WGS sequence"/>
</dbReference>
<dbReference type="AlphaFoldDB" id="A0A183TMR5"/>
<reference evidence="6 7" key="2">
    <citation type="submission" date="2018-11" db="EMBL/GenBank/DDBJ databases">
        <authorList>
            <consortium name="Pathogen Informatics"/>
        </authorList>
    </citation>
    <scope>NUCLEOTIDE SEQUENCE [LARGE SCALE GENOMIC DNA]</scope>
    <source>
        <strain evidence="6 7">NST_G2</strain>
    </source>
</reference>
<gene>
    <name evidence="6" type="ORF">SSLN_LOCUS17763</name>
</gene>
<evidence type="ECO:0000256" key="2">
    <source>
        <dbReference type="ARBA" id="ARBA00007780"/>
    </source>
</evidence>
<organism evidence="8">
    <name type="scientific">Schistocephalus solidus</name>
    <name type="common">Tapeworm</name>
    <dbReference type="NCBI Taxonomy" id="70667"/>
    <lineage>
        <taxon>Eukaryota</taxon>
        <taxon>Metazoa</taxon>
        <taxon>Spiralia</taxon>
        <taxon>Lophotrochozoa</taxon>
        <taxon>Platyhelminthes</taxon>
        <taxon>Cestoda</taxon>
        <taxon>Eucestoda</taxon>
        <taxon>Diphyllobothriidea</taxon>
        <taxon>Diphyllobothriidae</taxon>
        <taxon>Schistocephalus</taxon>
    </lineage>
</organism>
<keyword evidence="3" id="KW-0812">Transmembrane</keyword>
<protein>
    <submittedName>
        <fullName evidence="8">Voltage-dependent anion-selective channel protein 2</fullName>
    </submittedName>
</protein>
<dbReference type="InterPro" id="IPR023614">
    <property type="entry name" value="Porin_dom_sf"/>
</dbReference>
<dbReference type="GO" id="GO:0005741">
    <property type="term" value="C:mitochondrial outer membrane"/>
    <property type="evidence" value="ECO:0007669"/>
    <property type="project" value="UniProtKB-SubCell"/>
</dbReference>
<dbReference type="WBParaSite" id="SSLN_0001843801-mRNA-1">
    <property type="protein sequence ID" value="SSLN_0001843801-mRNA-1"/>
    <property type="gene ID" value="SSLN_0001843801"/>
</dbReference>
<evidence type="ECO:0000256" key="1">
    <source>
        <dbReference type="ARBA" id="ARBA00004294"/>
    </source>
</evidence>
<dbReference type="GO" id="GO:0015288">
    <property type="term" value="F:porin activity"/>
    <property type="evidence" value="ECO:0007669"/>
    <property type="project" value="UniProtKB-KW"/>
</dbReference>
<evidence type="ECO:0000256" key="4">
    <source>
        <dbReference type="ARBA" id="ARBA00022787"/>
    </source>
</evidence>
<comment type="similarity">
    <text evidence="2">Belongs to the eukaryotic mitochondrial porin family.</text>
</comment>
<keyword evidence="5" id="KW-0406">Ion transport</keyword>
<evidence type="ECO:0000313" key="8">
    <source>
        <dbReference type="WBParaSite" id="SSLN_0001843801-mRNA-1"/>
    </source>
</evidence>
<dbReference type="PANTHER" id="PTHR11743">
    <property type="entry name" value="VOLTAGE-DEPENDENT ANION-SELECTIVE CHANNEL"/>
    <property type="match status" value="1"/>
</dbReference>
<keyword evidence="5" id="KW-0813">Transport</keyword>
<sequence>MSLSSFGDLGKAAKDVLTKHFKTYIFNFDYKSKTENNVGIHVECSCEEYNQATAAGNLTFRLADGIFVKTTIDNNMKLTNDVEISEKIKGTKHNIVCSLFETELRELPLCCRLSCFWVTWASNSNHFSDKGYLAGAKLSVDTNGFEIKEYVYSLGYIGKGFQLHGFITNHRDIDVKFYQSRSYVDLGFKIGWDGTSKNTSLSAAVVYKPDKDTFLKARVDERGAINLACGIQVIPALLTISANTDMSTNRTASYGMCLEIEK</sequence>
<comment type="subcellular location">
    <subcellularLocation>
        <location evidence="1">Mitochondrion outer membrane</location>
    </subcellularLocation>
</comment>
<evidence type="ECO:0000313" key="7">
    <source>
        <dbReference type="Proteomes" id="UP000275846"/>
    </source>
</evidence>